<dbReference type="Gene3D" id="3.40.50.300">
    <property type="entry name" value="P-loop containing nucleotide triphosphate hydrolases"/>
    <property type="match status" value="1"/>
</dbReference>
<evidence type="ECO:0000256" key="9">
    <source>
        <dbReference type="ARBA" id="ARBA00049563"/>
    </source>
</evidence>
<evidence type="ECO:0000256" key="3">
    <source>
        <dbReference type="ARBA" id="ARBA00012665"/>
    </source>
</evidence>
<comment type="cofactor">
    <cofactor evidence="1">
        <name>Mg(2+)</name>
        <dbReference type="ChEBI" id="CHEBI:18420"/>
    </cofactor>
</comment>
<dbReference type="NCBIfam" id="TIGR00174">
    <property type="entry name" value="miaA"/>
    <property type="match status" value="1"/>
</dbReference>
<dbReference type="EC" id="2.5.1.75" evidence="3"/>
<keyword evidence="6 10" id="KW-0547">Nucleotide-binding</keyword>
<sequence>MRARLTAFSSTGYLIPLSRILVHASSHARASLGDATAFYPCGTSWTTGRRLRPSSVQRRRCTAFASRPRPATLCRMIHKPRVLVITGPTAAGKSAVACALARRLDGEIVSADSVQVYRELNIGANKPSAAELQRVPHHLVNVLHVGEGEFSAGTFYERARQVTADILSRGRVPIVVGGTMMYMRWYLRGKPAAPQPSLEVRAEVEQELEREGWDWERGLERLRQYDPARAAQLHRNDWYRLRRALEVCRTTGGVGVGALPVVGGAPRRTADDAIAGDTSSSLDYDFRCFFLYVPRKELNRLIDERCEQMVLRGLLEETAQALRHLGDDVVAEPDRPAGLLPTGLPVVARAIGYRQAAEYLQHGERTPAGLRAFLLKFMQATRQYARRQYQWHRADPLFRWVRAKANSLVDALAEAYLSEGNEDAKRWSAETQTLVAEDAALRAQSVHDGRQMKTYVPELRMFADDQRVAEVLDRLRRLGVGERVANGTA</sequence>
<evidence type="ECO:0000256" key="10">
    <source>
        <dbReference type="RuleBase" id="RU003785"/>
    </source>
</evidence>
<keyword evidence="4 10" id="KW-0808">Transferase</keyword>
<organism evidence="11 12">
    <name type="scientific">Cyanidium caldarium</name>
    <name type="common">Red alga</name>
    <dbReference type="NCBI Taxonomy" id="2771"/>
    <lineage>
        <taxon>Eukaryota</taxon>
        <taxon>Rhodophyta</taxon>
        <taxon>Bangiophyceae</taxon>
        <taxon>Cyanidiales</taxon>
        <taxon>Cyanidiaceae</taxon>
        <taxon>Cyanidium</taxon>
    </lineage>
</organism>
<keyword evidence="8" id="KW-0460">Magnesium</keyword>
<dbReference type="GO" id="GO:0005524">
    <property type="term" value="F:ATP binding"/>
    <property type="evidence" value="ECO:0007669"/>
    <property type="project" value="UniProtKB-KW"/>
</dbReference>
<dbReference type="GO" id="GO:0052381">
    <property type="term" value="F:tRNA dimethylallyltransferase activity"/>
    <property type="evidence" value="ECO:0007669"/>
    <property type="project" value="UniProtKB-EC"/>
</dbReference>
<evidence type="ECO:0000256" key="5">
    <source>
        <dbReference type="ARBA" id="ARBA00022694"/>
    </source>
</evidence>
<evidence type="ECO:0000256" key="2">
    <source>
        <dbReference type="ARBA" id="ARBA00005842"/>
    </source>
</evidence>
<dbReference type="SUPFAM" id="SSF52540">
    <property type="entry name" value="P-loop containing nucleoside triphosphate hydrolases"/>
    <property type="match status" value="1"/>
</dbReference>
<dbReference type="HAMAP" id="MF_00185">
    <property type="entry name" value="IPP_trans"/>
    <property type="match status" value="1"/>
</dbReference>
<evidence type="ECO:0000256" key="7">
    <source>
        <dbReference type="ARBA" id="ARBA00022840"/>
    </source>
</evidence>
<dbReference type="Proteomes" id="UP001301350">
    <property type="component" value="Unassembled WGS sequence"/>
</dbReference>
<dbReference type="AlphaFoldDB" id="A0AAV9IV56"/>
<dbReference type="Gene3D" id="1.10.20.140">
    <property type="match status" value="1"/>
</dbReference>
<keyword evidence="7 10" id="KW-0067">ATP-binding</keyword>
<evidence type="ECO:0000256" key="8">
    <source>
        <dbReference type="ARBA" id="ARBA00022842"/>
    </source>
</evidence>
<dbReference type="EMBL" id="JANCYW010000006">
    <property type="protein sequence ID" value="KAK4535713.1"/>
    <property type="molecule type" value="Genomic_DNA"/>
</dbReference>
<accession>A0AAV9IV56</accession>
<keyword evidence="5" id="KW-0819">tRNA processing</keyword>
<evidence type="ECO:0000256" key="1">
    <source>
        <dbReference type="ARBA" id="ARBA00001946"/>
    </source>
</evidence>
<dbReference type="InterPro" id="IPR039657">
    <property type="entry name" value="Dimethylallyltransferase"/>
</dbReference>
<evidence type="ECO:0000313" key="11">
    <source>
        <dbReference type="EMBL" id="KAK4535713.1"/>
    </source>
</evidence>
<proteinExistence type="inferred from homology"/>
<dbReference type="InterPro" id="IPR018022">
    <property type="entry name" value="IPT"/>
</dbReference>
<dbReference type="Pfam" id="PF01715">
    <property type="entry name" value="IPPT"/>
    <property type="match status" value="1"/>
</dbReference>
<dbReference type="GO" id="GO:0006400">
    <property type="term" value="P:tRNA modification"/>
    <property type="evidence" value="ECO:0007669"/>
    <property type="project" value="TreeGrafter"/>
</dbReference>
<dbReference type="PANTHER" id="PTHR11088:SF60">
    <property type="entry name" value="TRNA DIMETHYLALLYLTRANSFERASE"/>
    <property type="match status" value="1"/>
</dbReference>
<evidence type="ECO:0000256" key="4">
    <source>
        <dbReference type="ARBA" id="ARBA00022679"/>
    </source>
</evidence>
<keyword evidence="12" id="KW-1185">Reference proteome</keyword>
<evidence type="ECO:0000313" key="12">
    <source>
        <dbReference type="Proteomes" id="UP001301350"/>
    </source>
</evidence>
<evidence type="ECO:0000256" key="6">
    <source>
        <dbReference type="ARBA" id="ARBA00022741"/>
    </source>
</evidence>
<comment type="similarity">
    <text evidence="2 10">Belongs to the IPP transferase family.</text>
</comment>
<gene>
    <name evidence="11" type="ORF">CDCA_CDCA06G1738</name>
</gene>
<comment type="catalytic activity">
    <reaction evidence="9">
        <text>adenosine(37) in tRNA + dimethylallyl diphosphate = N(6)-dimethylallyladenosine(37) in tRNA + diphosphate</text>
        <dbReference type="Rhea" id="RHEA:26482"/>
        <dbReference type="Rhea" id="RHEA-COMP:10162"/>
        <dbReference type="Rhea" id="RHEA-COMP:10375"/>
        <dbReference type="ChEBI" id="CHEBI:33019"/>
        <dbReference type="ChEBI" id="CHEBI:57623"/>
        <dbReference type="ChEBI" id="CHEBI:74411"/>
        <dbReference type="ChEBI" id="CHEBI:74415"/>
        <dbReference type="EC" id="2.5.1.75"/>
    </reaction>
</comment>
<dbReference type="PANTHER" id="PTHR11088">
    <property type="entry name" value="TRNA DIMETHYLALLYLTRANSFERASE"/>
    <property type="match status" value="1"/>
</dbReference>
<dbReference type="GO" id="GO:0009691">
    <property type="term" value="P:cytokinin biosynthetic process"/>
    <property type="evidence" value="ECO:0007669"/>
    <property type="project" value="TreeGrafter"/>
</dbReference>
<name>A0AAV9IV56_CYACA</name>
<reference evidence="11 12" key="1">
    <citation type="submission" date="2022-07" db="EMBL/GenBank/DDBJ databases">
        <title>Genome-wide signatures of adaptation to extreme environments.</title>
        <authorList>
            <person name="Cho C.H."/>
            <person name="Yoon H.S."/>
        </authorList>
    </citation>
    <scope>NUCLEOTIDE SEQUENCE [LARGE SCALE GENOMIC DNA]</scope>
    <source>
        <strain evidence="11 12">DBV 063 E5</strain>
    </source>
</reference>
<protein>
    <recommendedName>
        <fullName evidence="3">tRNA dimethylallyltransferase</fullName>
        <ecNumber evidence="3">2.5.1.75</ecNumber>
    </recommendedName>
</protein>
<dbReference type="InterPro" id="IPR027417">
    <property type="entry name" value="P-loop_NTPase"/>
</dbReference>
<comment type="caution">
    <text evidence="11">The sequence shown here is derived from an EMBL/GenBank/DDBJ whole genome shotgun (WGS) entry which is preliminary data.</text>
</comment>